<dbReference type="PANTHER" id="PTHR32552">
    <property type="entry name" value="FERRICHROME IRON RECEPTOR-RELATED"/>
    <property type="match status" value="1"/>
</dbReference>
<dbReference type="Gene3D" id="2.40.170.20">
    <property type="entry name" value="TonB-dependent receptor, beta-barrel domain"/>
    <property type="match status" value="1"/>
</dbReference>
<feature type="domain" description="TonB-dependent receptor plug" evidence="15">
    <location>
        <begin position="54"/>
        <end position="159"/>
    </location>
</feature>
<organism evidence="16 17">
    <name type="scientific">Elongatibacter sediminis</name>
    <dbReference type="NCBI Taxonomy" id="3119006"/>
    <lineage>
        <taxon>Bacteria</taxon>
        <taxon>Pseudomonadati</taxon>
        <taxon>Pseudomonadota</taxon>
        <taxon>Gammaproteobacteria</taxon>
        <taxon>Chromatiales</taxon>
        <taxon>Wenzhouxiangellaceae</taxon>
        <taxon>Elongatibacter</taxon>
    </lineage>
</organism>
<evidence type="ECO:0000256" key="8">
    <source>
        <dbReference type="ARBA" id="ARBA00023077"/>
    </source>
</evidence>
<keyword evidence="8 12" id="KW-0798">TonB box</keyword>
<keyword evidence="5 11" id="KW-0812">Transmembrane</keyword>
<dbReference type="CDD" id="cd01347">
    <property type="entry name" value="ligand_gated_channel"/>
    <property type="match status" value="1"/>
</dbReference>
<dbReference type="RefSeq" id="WP_354696011.1">
    <property type="nucleotide sequence ID" value="NZ_JAZHOG010000009.1"/>
</dbReference>
<proteinExistence type="inferred from homology"/>
<feature type="domain" description="TonB-dependent receptor-like beta-barrel" evidence="14">
    <location>
        <begin position="241"/>
        <end position="702"/>
    </location>
</feature>
<dbReference type="PROSITE" id="PS52016">
    <property type="entry name" value="TONB_DEPENDENT_REC_3"/>
    <property type="match status" value="1"/>
</dbReference>
<name>A0AAW9REN8_9GAMM</name>
<evidence type="ECO:0000256" key="5">
    <source>
        <dbReference type="ARBA" id="ARBA00022692"/>
    </source>
</evidence>
<evidence type="ECO:0000256" key="10">
    <source>
        <dbReference type="ARBA" id="ARBA00023237"/>
    </source>
</evidence>
<keyword evidence="10 11" id="KW-0998">Cell outer membrane</keyword>
<comment type="subcellular location">
    <subcellularLocation>
        <location evidence="1 11">Cell outer membrane</location>
        <topology evidence="1 11">Multi-pass membrane protein</topology>
    </subcellularLocation>
</comment>
<dbReference type="SUPFAM" id="SSF56935">
    <property type="entry name" value="Porins"/>
    <property type="match status" value="1"/>
</dbReference>
<keyword evidence="4" id="KW-0410">Iron transport</keyword>
<dbReference type="PANTHER" id="PTHR32552:SF81">
    <property type="entry name" value="TONB-DEPENDENT OUTER MEMBRANE RECEPTOR"/>
    <property type="match status" value="1"/>
</dbReference>
<keyword evidence="3 11" id="KW-1134">Transmembrane beta strand</keyword>
<keyword evidence="7" id="KW-0406">Ion transport</keyword>
<dbReference type="Proteomes" id="UP001359886">
    <property type="component" value="Unassembled WGS sequence"/>
</dbReference>
<dbReference type="InterPro" id="IPR036942">
    <property type="entry name" value="Beta-barrel_TonB_sf"/>
</dbReference>
<keyword evidence="6" id="KW-0408">Iron</keyword>
<dbReference type="AlphaFoldDB" id="A0AAW9REN8"/>
<sequence>MTNKYTPGRLLLNAGVLALTACSVAAWAQQPTASERAEIEEVIVTATKRGAESVQDVPISITAFSQTLLENKGVDSFEDFANLVPGLSYEDAGPGDKTFIVRGINSTGTGVATVGQYIDEILVTGDLRQPDLRLFDVERIEVLRGPQGTLYGSGSLSGTIRVVTNKPDPTRFATTVRLEGSHTRNGGEDYEASAMVNLPLVEDTLALRVVGYHRDYSGFIDNVRLGEDRVNDEETSGGRAVLRWTPNDDMTLTASAYFQDTRLGGRNIFTTADGTLGEFNTDQYVHDPFDDDFEIYNLTWEQRFSLGTLTASTSYFDRRVSDNFDSTPFNQQFGEFLFLEVLGLPTINGLTNQTDTSELFTNEIRFATDLEGPVNAVVGLFYQEIDTTFDTLVASSDDAGFVIQPVLPIFGEFLAHSTDQFAVFGEISYDINEQWTALVGARYFTADQKDDRVNTFPFGGFNPPSVEPTVNTSSDKFTPKFYVSYAPNDDRLYFATVSQGFRVGGGNQNPIFPLPEENQNYDPDQLWNFELGAKTEWFDNRLRVNSGIYYILWEDIQVADFTDDANSFTFTSNAGEARAYGLELEIAAQLTERWDLTTTLSYVNAELTEDQPSLNPETAARDGDKFPNTPEWSGSFSAQYQWPMTNGWDGFFRADAAYVGDSETQFNPENPISNHKDDYVLTNLRLGIRAESWDATLFVNNLFDELAEVNIIEQASNLTPRAIVAARPRRVGVSLTYHY</sequence>
<keyword evidence="2 11" id="KW-0813">Transport</keyword>
<dbReference type="InterPro" id="IPR000531">
    <property type="entry name" value="Beta-barrel_TonB"/>
</dbReference>
<evidence type="ECO:0000256" key="6">
    <source>
        <dbReference type="ARBA" id="ARBA00023004"/>
    </source>
</evidence>
<comment type="caution">
    <text evidence="16">The sequence shown here is derived from an EMBL/GenBank/DDBJ whole genome shotgun (WGS) entry which is preliminary data.</text>
</comment>
<feature type="chain" id="PRO_5043656565" evidence="13">
    <location>
        <begin position="29"/>
        <end position="739"/>
    </location>
</feature>
<evidence type="ECO:0000256" key="3">
    <source>
        <dbReference type="ARBA" id="ARBA00022452"/>
    </source>
</evidence>
<evidence type="ECO:0000256" key="13">
    <source>
        <dbReference type="SAM" id="SignalP"/>
    </source>
</evidence>
<keyword evidence="17" id="KW-1185">Reference proteome</keyword>
<accession>A0AAW9REN8</accession>
<keyword evidence="16" id="KW-0675">Receptor</keyword>
<evidence type="ECO:0000259" key="15">
    <source>
        <dbReference type="Pfam" id="PF07715"/>
    </source>
</evidence>
<dbReference type="Pfam" id="PF00593">
    <property type="entry name" value="TonB_dep_Rec_b-barrel"/>
    <property type="match status" value="1"/>
</dbReference>
<evidence type="ECO:0000259" key="14">
    <source>
        <dbReference type="Pfam" id="PF00593"/>
    </source>
</evidence>
<evidence type="ECO:0000256" key="9">
    <source>
        <dbReference type="ARBA" id="ARBA00023136"/>
    </source>
</evidence>
<dbReference type="GO" id="GO:0009279">
    <property type="term" value="C:cell outer membrane"/>
    <property type="evidence" value="ECO:0007669"/>
    <property type="project" value="UniProtKB-SubCell"/>
</dbReference>
<reference evidence="16 17" key="1">
    <citation type="submission" date="2024-02" db="EMBL/GenBank/DDBJ databases">
        <title>A novel Wenzhouxiangellaceae bacterium, isolated from coastal sediments.</title>
        <authorList>
            <person name="Du Z.-J."/>
            <person name="Ye Y.-Q."/>
            <person name="Zhang X.-Y."/>
        </authorList>
    </citation>
    <scope>NUCLEOTIDE SEQUENCE [LARGE SCALE GENOMIC DNA]</scope>
    <source>
        <strain evidence="16 17">CH-27</strain>
    </source>
</reference>
<evidence type="ECO:0000313" key="17">
    <source>
        <dbReference type="Proteomes" id="UP001359886"/>
    </source>
</evidence>
<evidence type="ECO:0000256" key="11">
    <source>
        <dbReference type="PROSITE-ProRule" id="PRU01360"/>
    </source>
</evidence>
<dbReference type="InterPro" id="IPR039426">
    <property type="entry name" value="TonB-dep_rcpt-like"/>
</dbReference>
<dbReference type="EMBL" id="JAZHOG010000009">
    <property type="protein sequence ID" value="MEJ8568688.1"/>
    <property type="molecule type" value="Genomic_DNA"/>
</dbReference>
<evidence type="ECO:0000256" key="2">
    <source>
        <dbReference type="ARBA" id="ARBA00022448"/>
    </source>
</evidence>
<dbReference type="Pfam" id="PF07715">
    <property type="entry name" value="Plug"/>
    <property type="match status" value="1"/>
</dbReference>
<evidence type="ECO:0000256" key="1">
    <source>
        <dbReference type="ARBA" id="ARBA00004571"/>
    </source>
</evidence>
<evidence type="ECO:0000256" key="7">
    <source>
        <dbReference type="ARBA" id="ARBA00023065"/>
    </source>
</evidence>
<dbReference type="PROSITE" id="PS51257">
    <property type="entry name" value="PROKAR_LIPOPROTEIN"/>
    <property type="match status" value="1"/>
</dbReference>
<evidence type="ECO:0000313" key="16">
    <source>
        <dbReference type="EMBL" id="MEJ8568688.1"/>
    </source>
</evidence>
<gene>
    <name evidence="16" type="ORF">V3330_13730</name>
</gene>
<evidence type="ECO:0000256" key="4">
    <source>
        <dbReference type="ARBA" id="ARBA00022496"/>
    </source>
</evidence>
<keyword evidence="9 11" id="KW-0472">Membrane</keyword>
<feature type="signal peptide" evidence="13">
    <location>
        <begin position="1"/>
        <end position="28"/>
    </location>
</feature>
<keyword evidence="13" id="KW-0732">Signal</keyword>
<protein>
    <submittedName>
        <fullName evidence="16">TonB-dependent receptor</fullName>
    </submittedName>
</protein>
<evidence type="ECO:0000256" key="12">
    <source>
        <dbReference type="RuleBase" id="RU003357"/>
    </source>
</evidence>
<dbReference type="GO" id="GO:0006826">
    <property type="term" value="P:iron ion transport"/>
    <property type="evidence" value="ECO:0007669"/>
    <property type="project" value="UniProtKB-KW"/>
</dbReference>
<comment type="similarity">
    <text evidence="11 12">Belongs to the TonB-dependent receptor family.</text>
</comment>
<dbReference type="InterPro" id="IPR012910">
    <property type="entry name" value="Plug_dom"/>
</dbReference>